<gene>
    <name evidence="1" type="primary">gatC</name>
    <name evidence="2" type="ORF">A2650_00705</name>
</gene>
<evidence type="ECO:0000256" key="1">
    <source>
        <dbReference type="HAMAP-Rule" id="MF_00122"/>
    </source>
</evidence>
<dbReference type="NCBIfam" id="TIGR00135">
    <property type="entry name" value="gatC"/>
    <property type="match status" value="1"/>
</dbReference>
<keyword evidence="1" id="KW-0436">Ligase</keyword>
<dbReference type="AlphaFoldDB" id="A0A1F8EMV9"/>
<organism evidence="2 3">
    <name type="scientific">Candidatus Yanofskybacteria bacterium RIFCSPHIGHO2_01_FULL_41_53</name>
    <dbReference type="NCBI Taxonomy" id="1802663"/>
    <lineage>
        <taxon>Bacteria</taxon>
        <taxon>Candidatus Yanofskyibacteriota</taxon>
    </lineage>
</organism>
<name>A0A1F8EMV9_9BACT</name>
<keyword evidence="1" id="KW-0067">ATP-binding</keyword>
<dbReference type="EC" id="6.3.5.-" evidence="1"/>
<evidence type="ECO:0000313" key="2">
    <source>
        <dbReference type="EMBL" id="OGN01389.1"/>
    </source>
</evidence>
<dbReference type="InterPro" id="IPR003837">
    <property type="entry name" value="GatC"/>
</dbReference>
<dbReference type="Gene3D" id="1.10.20.60">
    <property type="entry name" value="Glu-tRNAGln amidotransferase C subunit, N-terminal domain"/>
    <property type="match status" value="1"/>
</dbReference>
<dbReference type="PANTHER" id="PTHR15004">
    <property type="entry name" value="GLUTAMYL-TRNA(GLN) AMIDOTRANSFERASE SUBUNIT C, MITOCHONDRIAL"/>
    <property type="match status" value="1"/>
</dbReference>
<dbReference type="Proteomes" id="UP000177117">
    <property type="component" value="Unassembled WGS sequence"/>
</dbReference>
<dbReference type="InterPro" id="IPR036113">
    <property type="entry name" value="Asp/Glu-ADT_sf_sub_c"/>
</dbReference>
<keyword evidence="1" id="KW-0547">Nucleotide-binding</keyword>
<dbReference type="HAMAP" id="MF_00122">
    <property type="entry name" value="GatC"/>
    <property type="match status" value="1"/>
</dbReference>
<accession>A0A1F8EMV9</accession>
<dbReference type="EMBL" id="MGJD01000006">
    <property type="protein sequence ID" value="OGN01389.1"/>
    <property type="molecule type" value="Genomic_DNA"/>
</dbReference>
<comment type="catalytic activity">
    <reaction evidence="1">
        <text>L-glutamyl-tRNA(Gln) + L-glutamine + ATP + H2O = L-glutaminyl-tRNA(Gln) + L-glutamate + ADP + phosphate + H(+)</text>
        <dbReference type="Rhea" id="RHEA:17521"/>
        <dbReference type="Rhea" id="RHEA-COMP:9681"/>
        <dbReference type="Rhea" id="RHEA-COMP:9684"/>
        <dbReference type="ChEBI" id="CHEBI:15377"/>
        <dbReference type="ChEBI" id="CHEBI:15378"/>
        <dbReference type="ChEBI" id="CHEBI:29985"/>
        <dbReference type="ChEBI" id="CHEBI:30616"/>
        <dbReference type="ChEBI" id="CHEBI:43474"/>
        <dbReference type="ChEBI" id="CHEBI:58359"/>
        <dbReference type="ChEBI" id="CHEBI:78520"/>
        <dbReference type="ChEBI" id="CHEBI:78521"/>
        <dbReference type="ChEBI" id="CHEBI:456216"/>
    </reaction>
</comment>
<protein>
    <recommendedName>
        <fullName evidence="1">Aspartyl/glutamyl-tRNA(Asn/Gln) amidotransferase subunit C</fullName>
        <shortName evidence="1">Asp/Glu-ADT subunit C</shortName>
        <ecNumber evidence="1">6.3.5.-</ecNumber>
    </recommendedName>
</protein>
<dbReference type="GO" id="GO:0050567">
    <property type="term" value="F:glutaminyl-tRNA synthase (glutamine-hydrolyzing) activity"/>
    <property type="evidence" value="ECO:0007669"/>
    <property type="project" value="UniProtKB-UniRule"/>
</dbReference>
<dbReference type="GO" id="GO:0006450">
    <property type="term" value="P:regulation of translational fidelity"/>
    <property type="evidence" value="ECO:0007669"/>
    <property type="project" value="InterPro"/>
</dbReference>
<dbReference type="GO" id="GO:0005524">
    <property type="term" value="F:ATP binding"/>
    <property type="evidence" value="ECO:0007669"/>
    <property type="project" value="UniProtKB-KW"/>
</dbReference>
<dbReference type="Pfam" id="PF02686">
    <property type="entry name" value="GatC"/>
    <property type="match status" value="1"/>
</dbReference>
<dbReference type="GO" id="GO:0070681">
    <property type="term" value="P:glutaminyl-tRNAGln biosynthesis via transamidation"/>
    <property type="evidence" value="ECO:0007669"/>
    <property type="project" value="TreeGrafter"/>
</dbReference>
<comment type="subunit">
    <text evidence="1">Heterotrimer of A, B and C subunits.</text>
</comment>
<keyword evidence="1" id="KW-0648">Protein biosynthesis</keyword>
<dbReference type="GO" id="GO:0050566">
    <property type="term" value="F:asparaginyl-tRNA synthase (glutamine-hydrolyzing) activity"/>
    <property type="evidence" value="ECO:0007669"/>
    <property type="project" value="RHEA"/>
</dbReference>
<dbReference type="GO" id="GO:0006412">
    <property type="term" value="P:translation"/>
    <property type="evidence" value="ECO:0007669"/>
    <property type="project" value="UniProtKB-UniRule"/>
</dbReference>
<comment type="caution">
    <text evidence="2">The sequence shown here is derived from an EMBL/GenBank/DDBJ whole genome shotgun (WGS) entry which is preliminary data.</text>
</comment>
<dbReference type="SUPFAM" id="SSF141000">
    <property type="entry name" value="Glu-tRNAGln amidotransferase C subunit"/>
    <property type="match status" value="1"/>
</dbReference>
<comment type="function">
    <text evidence="1">Allows the formation of correctly charged Asn-tRNA(Asn) or Gln-tRNA(Gln) through the transamidation of misacylated Asp-tRNA(Asn) or Glu-tRNA(Gln) in organisms which lack either or both of asparaginyl-tRNA or glutaminyl-tRNA synthetases. The reaction takes place in the presence of glutamine and ATP through an activated phospho-Asp-tRNA(Asn) or phospho-Glu-tRNA(Gln).</text>
</comment>
<proteinExistence type="inferred from homology"/>
<sequence>MDIKTVNKISALARIAISPEEEVKIKNELSSILDYIGQLNKVNTEEVEPFYQTTGIVNSTRPDKYREDFKIDGDLNKKLIDQAPDRQDNFIKVKSILSR</sequence>
<comment type="catalytic activity">
    <reaction evidence="1">
        <text>L-aspartyl-tRNA(Asn) + L-glutamine + ATP + H2O = L-asparaginyl-tRNA(Asn) + L-glutamate + ADP + phosphate + 2 H(+)</text>
        <dbReference type="Rhea" id="RHEA:14513"/>
        <dbReference type="Rhea" id="RHEA-COMP:9674"/>
        <dbReference type="Rhea" id="RHEA-COMP:9677"/>
        <dbReference type="ChEBI" id="CHEBI:15377"/>
        <dbReference type="ChEBI" id="CHEBI:15378"/>
        <dbReference type="ChEBI" id="CHEBI:29985"/>
        <dbReference type="ChEBI" id="CHEBI:30616"/>
        <dbReference type="ChEBI" id="CHEBI:43474"/>
        <dbReference type="ChEBI" id="CHEBI:58359"/>
        <dbReference type="ChEBI" id="CHEBI:78515"/>
        <dbReference type="ChEBI" id="CHEBI:78516"/>
        <dbReference type="ChEBI" id="CHEBI:456216"/>
    </reaction>
</comment>
<comment type="similarity">
    <text evidence="1">Belongs to the GatC family.</text>
</comment>
<dbReference type="PANTHER" id="PTHR15004:SF0">
    <property type="entry name" value="GLUTAMYL-TRNA(GLN) AMIDOTRANSFERASE SUBUNIT C, MITOCHONDRIAL"/>
    <property type="match status" value="1"/>
</dbReference>
<evidence type="ECO:0000313" key="3">
    <source>
        <dbReference type="Proteomes" id="UP000177117"/>
    </source>
</evidence>
<reference evidence="2 3" key="1">
    <citation type="journal article" date="2016" name="Nat. Commun.">
        <title>Thousands of microbial genomes shed light on interconnected biogeochemical processes in an aquifer system.</title>
        <authorList>
            <person name="Anantharaman K."/>
            <person name="Brown C.T."/>
            <person name="Hug L.A."/>
            <person name="Sharon I."/>
            <person name="Castelle C.J."/>
            <person name="Probst A.J."/>
            <person name="Thomas B.C."/>
            <person name="Singh A."/>
            <person name="Wilkins M.J."/>
            <person name="Karaoz U."/>
            <person name="Brodie E.L."/>
            <person name="Williams K.H."/>
            <person name="Hubbard S.S."/>
            <person name="Banfield J.F."/>
        </authorList>
    </citation>
    <scope>NUCLEOTIDE SEQUENCE [LARGE SCALE GENOMIC DNA]</scope>
</reference>